<evidence type="ECO:0000256" key="1">
    <source>
        <dbReference type="ARBA" id="ARBA00022737"/>
    </source>
</evidence>
<feature type="repeat" description="PPR" evidence="2">
    <location>
        <begin position="116"/>
        <end position="150"/>
    </location>
</feature>
<keyword evidence="4" id="KW-1185">Reference proteome</keyword>
<sequence>MGNWMRLFNKMPEWNVVSWNAMVTAFLENGDVRRAVDNARALFDRMLLGDGTPDQHTMSSLMSVCAELVAPLLGMQIHQQVTKVFIPDVPLNNSIITICGAILEARDVFDEMKVKEVISWNAMIGAYASHGFAEKALKLFCTMRKLRVQPTYLTFISVLNACAHVGLVDQAKKCPDSSTTRPSFPTLASCPAT</sequence>
<dbReference type="AlphaFoldDB" id="A0AAD8GZ81"/>
<dbReference type="NCBIfam" id="TIGR00756">
    <property type="entry name" value="PPR"/>
    <property type="match status" value="1"/>
</dbReference>
<evidence type="ECO:0000313" key="4">
    <source>
        <dbReference type="Proteomes" id="UP001237642"/>
    </source>
</evidence>
<dbReference type="InterPro" id="IPR011990">
    <property type="entry name" value="TPR-like_helical_dom_sf"/>
</dbReference>
<dbReference type="PANTHER" id="PTHR47926:SF468">
    <property type="entry name" value="PENTATRICOPEPTIDE REPEAT-CONTAINING PROTEIN"/>
    <property type="match status" value="1"/>
</dbReference>
<reference evidence="3" key="1">
    <citation type="submission" date="2023-02" db="EMBL/GenBank/DDBJ databases">
        <title>Genome of toxic invasive species Heracleum sosnowskyi carries increased number of genes despite the absence of recent whole-genome duplications.</title>
        <authorList>
            <person name="Schelkunov M."/>
            <person name="Shtratnikova V."/>
            <person name="Makarenko M."/>
            <person name="Klepikova A."/>
            <person name="Omelchenko D."/>
            <person name="Novikova G."/>
            <person name="Obukhova E."/>
            <person name="Bogdanov V."/>
            <person name="Penin A."/>
            <person name="Logacheva M."/>
        </authorList>
    </citation>
    <scope>NUCLEOTIDE SEQUENCE</scope>
    <source>
        <strain evidence="3">Hsosn_3</strain>
        <tissue evidence="3">Leaf</tissue>
    </source>
</reference>
<dbReference type="GO" id="GO:0003723">
    <property type="term" value="F:RNA binding"/>
    <property type="evidence" value="ECO:0007669"/>
    <property type="project" value="InterPro"/>
</dbReference>
<dbReference type="PANTHER" id="PTHR47926">
    <property type="entry name" value="PENTATRICOPEPTIDE REPEAT-CONTAINING PROTEIN"/>
    <property type="match status" value="1"/>
</dbReference>
<dbReference type="Proteomes" id="UP001237642">
    <property type="component" value="Unassembled WGS sequence"/>
</dbReference>
<organism evidence="3 4">
    <name type="scientific">Heracleum sosnowskyi</name>
    <dbReference type="NCBI Taxonomy" id="360622"/>
    <lineage>
        <taxon>Eukaryota</taxon>
        <taxon>Viridiplantae</taxon>
        <taxon>Streptophyta</taxon>
        <taxon>Embryophyta</taxon>
        <taxon>Tracheophyta</taxon>
        <taxon>Spermatophyta</taxon>
        <taxon>Magnoliopsida</taxon>
        <taxon>eudicotyledons</taxon>
        <taxon>Gunneridae</taxon>
        <taxon>Pentapetalae</taxon>
        <taxon>asterids</taxon>
        <taxon>campanulids</taxon>
        <taxon>Apiales</taxon>
        <taxon>Apiaceae</taxon>
        <taxon>Apioideae</taxon>
        <taxon>apioid superclade</taxon>
        <taxon>Tordylieae</taxon>
        <taxon>Tordyliinae</taxon>
        <taxon>Heracleum</taxon>
    </lineage>
</organism>
<dbReference type="Gene3D" id="1.25.40.10">
    <property type="entry name" value="Tetratricopeptide repeat domain"/>
    <property type="match status" value="2"/>
</dbReference>
<accession>A0AAD8GZ81</accession>
<dbReference type="InterPro" id="IPR002885">
    <property type="entry name" value="PPR_rpt"/>
</dbReference>
<proteinExistence type="predicted"/>
<protein>
    <submittedName>
        <fullName evidence="3">Pentatricopeptide repeat-containing protein mitochondrial-like</fullName>
    </submittedName>
</protein>
<keyword evidence="1" id="KW-0677">Repeat</keyword>
<name>A0AAD8GZ81_9APIA</name>
<dbReference type="Pfam" id="PF01535">
    <property type="entry name" value="PPR"/>
    <property type="match status" value="1"/>
</dbReference>
<evidence type="ECO:0000313" key="3">
    <source>
        <dbReference type="EMBL" id="KAK1358085.1"/>
    </source>
</evidence>
<dbReference type="Pfam" id="PF13041">
    <property type="entry name" value="PPR_2"/>
    <property type="match status" value="1"/>
</dbReference>
<gene>
    <name evidence="3" type="ORF">POM88_051341</name>
</gene>
<reference evidence="3" key="2">
    <citation type="submission" date="2023-05" db="EMBL/GenBank/DDBJ databases">
        <authorList>
            <person name="Schelkunov M.I."/>
        </authorList>
    </citation>
    <scope>NUCLEOTIDE SEQUENCE</scope>
    <source>
        <strain evidence="3">Hsosn_3</strain>
        <tissue evidence="3">Leaf</tissue>
    </source>
</reference>
<dbReference type="InterPro" id="IPR046960">
    <property type="entry name" value="PPR_At4g14850-like_plant"/>
</dbReference>
<dbReference type="GO" id="GO:0009451">
    <property type="term" value="P:RNA modification"/>
    <property type="evidence" value="ECO:0007669"/>
    <property type="project" value="InterPro"/>
</dbReference>
<dbReference type="PROSITE" id="PS51375">
    <property type="entry name" value="PPR"/>
    <property type="match status" value="1"/>
</dbReference>
<evidence type="ECO:0000256" key="2">
    <source>
        <dbReference type="PROSITE-ProRule" id="PRU00708"/>
    </source>
</evidence>
<comment type="caution">
    <text evidence="3">The sequence shown here is derived from an EMBL/GenBank/DDBJ whole genome shotgun (WGS) entry which is preliminary data.</text>
</comment>
<dbReference type="EMBL" id="JAUIZM010000011">
    <property type="protein sequence ID" value="KAK1358085.1"/>
    <property type="molecule type" value="Genomic_DNA"/>
</dbReference>
<dbReference type="FunFam" id="1.25.40.10:FF:000031">
    <property type="entry name" value="Pentatricopeptide repeat-containing protein mitochondrial"/>
    <property type="match status" value="1"/>
</dbReference>